<evidence type="ECO:0000313" key="2">
    <source>
        <dbReference type="Proteomes" id="UP001597227"/>
    </source>
</evidence>
<dbReference type="RefSeq" id="WP_388036497.1">
    <property type="nucleotide sequence ID" value="NZ_JBHUEK010000009.1"/>
</dbReference>
<reference evidence="2" key="1">
    <citation type="journal article" date="2019" name="Int. J. Syst. Evol. Microbiol.">
        <title>The Global Catalogue of Microorganisms (GCM) 10K type strain sequencing project: providing services to taxonomists for standard genome sequencing and annotation.</title>
        <authorList>
            <consortium name="The Broad Institute Genomics Platform"/>
            <consortium name="The Broad Institute Genome Sequencing Center for Infectious Disease"/>
            <person name="Wu L."/>
            <person name="Ma J."/>
        </authorList>
    </citation>
    <scope>NUCLEOTIDE SEQUENCE [LARGE SCALE GENOMIC DNA]</scope>
    <source>
        <strain evidence="2">CCUG 15531</strain>
    </source>
</reference>
<evidence type="ECO:0008006" key="3">
    <source>
        <dbReference type="Google" id="ProtNLM"/>
    </source>
</evidence>
<gene>
    <name evidence="1" type="ORF">ACFSFW_06935</name>
</gene>
<sequence length="225" mass="25201">MSCSDFCCSGFHSKSHQKHDDKGKTSSVGNIVNINVKCDDCRKKEEEIQSAFRANKIDVQPINANTPLLVTFTDEDFDLGNEYNGISTFIPRQDGVYQINASVLFLPFDFVTPYRLEMYLQVDDGIKNETIAADALGGTFRTIVSVSSIYRLRAGNRVTVVVFTNINGQLISFANTITSHFDAARFPFKTSFPPNFSQFSQTSRTDNENNPASLQYNFNNLIDSN</sequence>
<accession>A0ABW4MKG8</accession>
<name>A0ABW4MKG8_9BACI</name>
<dbReference type="Proteomes" id="UP001597227">
    <property type="component" value="Unassembled WGS sequence"/>
</dbReference>
<protein>
    <recommendedName>
        <fullName evidence="3">C1q domain-containing protein</fullName>
    </recommendedName>
</protein>
<keyword evidence="2" id="KW-1185">Reference proteome</keyword>
<organism evidence="1 2">
    <name type="scientific">Fredinandcohnia salidurans</name>
    <dbReference type="NCBI Taxonomy" id="2595041"/>
    <lineage>
        <taxon>Bacteria</taxon>
        <taxon>Bacillati</taxon>
        <taxon>Bacillota</taxon>
        <taxon>Bacilli</taxon>
        <taxon>Bacillales</taxon>
        <taxon>Bacillaceae</taxon>
        <taxon>Fredinandcohnia</taxon>
    </lineage>
</organism>
<evidence type="ECO:0000313" key="1">
    <source>
        <dbReference type="EMBL" id="MFD1778398.1"/>
    </source>
</evidence>
<dbReference type="Gene3D" id="2.60.120.40">
    <property type="match status" value="1"/>
</dbReference>
<comment type="caution">
    <text evidence="1">The sequence shown here is derived from an EMBL/GenBank/DDBJ whole genome shotgun (WGS) entry which is preliminary data.</text>
</comment>
<dbReference type="EMBL" id="JBHUEK010000009">
    <property type="protein sequence ID" value="MFD1778398.1"/>
    <property type="molecule type" value="Genomic_DNA"/>
</dbReference>
<dbReference type="SUPFAM" id="SSF49842">
    <property type="entry name" value="TNF-like"/>
    <property type="match status" value="1"/>
</dbReference>
<proteinExistence type="predicted"/>
<dbReference type="InterPro" id="IPR008983">
    <property type="entry name" value="Tumour_necrosis_fac-like_dom"/>
</dbReference>